<dbReference type="InterPro" id="IPR010982">
    <property type="entry name" value="Lambda_DNA-bd_dom_sf"/>
</dbReference>
<evidence type="ECO:0000313" key="3">
    <source>
        <dbReference type="EMBL" id="SKB35537.1"/>
    </source>
</evidence>
<proteinExistence type="predicted"/>
<keyword evidence="4" id="KW-1185">Reference proteome</keyword>
<dbReference type="Pfam" id="PF01381">
    <property type="entry name" value="HTH_3"/>
    <property type="match status" value="1"/>
</dbReference>
<dbReference type="RefSeq" id="WP_079588932.1">
    <property type="nucleotide sequence ID" value="NZ_FUYN01000002.1"/>
</dbReference>
<dbReference type="CDD" id="cd00093">
    <property type="entry name" value="HTH_XRE"/>
    <property type="match status" value="1"/>
</dbReference>
<organism evidence="3 4">
    <name type="scientific">Acetoanaerobium noterae</name>
    <dbReference type="NCBI Taxonomy" id="745369"/>
    <lineage>
        <taxon>Bacteria</taxon>
        <taxon>Bacillati</taxon>
        <taxon>Bacillota</taxon>
        <taxon>Clostridia</taxon>
        <taxon>Peptostreptococcales</taxon>
        <taxon>Filifactoraceae</taxon>
        <taxon>Acetoanaerobium</taxon>
    </lineage>
</organism>
<sequence>MESKNRNSIEKLRKQKEITQEELAIKLDVTKDYISMIERGARTPSFKLAKKIADYFNTTVDDIFFDN</sequence>
<dbReference type="Gene3D" id="1.10.260.40">
    <property type="entry name" value="lambda repressor-like DNA-binding domains"/>
    <property type="match status" value="1"/>
</dbReference>
<dbReference type="PROSITE" id="PS50943">
    <property type="entry name" value="HTH_CROC1"/>
    <property type="match status" value="1"/>
</dbReference>
<protein>
    <submittedName>
        <fullName evidence="3">Putative transcriptional regulator</fullName>
    </submittedName>
</protein>
<name>A0A1T5AL69_9FIRM</name>
<reference evidence="4" key="1">
    <citation type="submission" date="2017-02" db="EMBL/GenBank/DDBJ databases">
        <authorList>
            <person name="Varghese N."/>
            <person name="Submissions S."/>
        </authorList>
    </citation>
    <scope>NUCLEOTIDE SEQUENCE [LARGE SCALE GENOMIC DNA]</scope>
    <source>
        <strain evidence="4">ATCC 35199</strain>
    </source>
</reference>
<dbReference type="InterPro" id="IPR001387">
    <property type="entry name" value="Cro/C1-type_HTH"/>
</dbReference>
<accession>A0A1T5AL69</accession>
<dbReference type="OrthoDB" id="9808239at2"/>
<evidence type="ECO:0000256" key="1">
    <source>
        <dbReference type="ARBA" id="ARBA00023125"/>
    </source>
</evidence>
<gene>
    <name evidence="3" type="ORF">SAMN02745120_0988</name>
</gene>
<dbReference type="SUPFAM" id="SSF47413">
    <property type="entry name" value="lambda repressor-like DNA-binding domains"/>
    <property type="match status" value="1"/>
</dbReference>
<dbReference type="GO" id="GO:0003677">
    <property type="term" value="F:DNA binding"/>
    <property type="evidence" value="ECO:0007669"/>
    <property type="project" value="UniProtKB-KW"/>
</dbReference>
<dbReference type="AlphaFoldDB" id="A0A1T5AL69"/>
<feature type="domain" description="HTH cro/C1-type" evidence="2">
    <location>
        <begin position="9"/>
        <end position="63"/>
    </location>
</feature>
<dbReference type="Proteomes" id="UP000243406">
    <property type="component" value="Unassembled WGS sequence"/>
</dbReference>
<dbReference type="PANTHER" id="PTHR46558">
    <property type="entry name" value="TRACRIPTIONAL REGULATORY PROTEIN-RELATED-RELATED"/>
    <property type="match status" value="1"/>
</dbReference>
<evidence type="ECO:0000313" key="4">
    <source>
        <dbReference type="Proteomes" id="UP000243406"/>
    </source>
</evidence>
<dbReference type="EMBL" id="FUYN01000002">
    <property type="protein sequence ID" value="SKB35537.1"/>
    <property type="molecule type" value="Genomic_DNA"/>
</dbReference>
<keyword evidence="1" id="KW-0238">DNA-binding</keyword>
<dbReference type="PANTHER" id="PTHR46558:SF4">
    <property type="entry name" value="DNA-BIDING PHAGE PROTEIN"/>
    <property type="match status" value="1"/>
</dbReference>
<dbReference type="SMART" id="SM00530">
    <property type="entry name" value="HTH_XRE"/>
    <property type="match status" value="1"/>
</dbReference>
<evidence type="ECO:0000259" key="2">
    <source>
        <dbReference type="PROSITE" id="PS50943"/>
    </source>
</evidence>